<comment type="caution">
    <text evidence="7">Lacks conserved residue(s) required for the propagation of feature annotation.</text>
</comment>
<evidence type="ECO:0000256" key="6">
    <source>
        <dbReference type="ARBA" id="ARBA00023049"/>
    </source>
</evidence>
<sequence length="827" mass="93135">MKYFLLSFLCLFFVGKSVEAQIKSPDEFLGYSLGSRFTPHHKVLEYFKYIGGANKNVKIQKYGKTYEGRELLVAIISAKENLDNLETIRKNNVSMSNAEKVFPKSRQPAVLWLSYNVHGNEASSTETALKMLYTLTDSKTLNIQNWLKNTVVIIDPCLNPDGRERYVNFFSATTGFQPNSNPMSREHAEPWPGGRSNHYYFDLNRDWAWQSQVETQQRLVLYHEWMPEVHVDFHEQSYNEPYYFAPAAEPIHQDITPWQRNFQITVGKNNAKYFDQNGWQYFTKEQFDLLYPSYGDTYPLYNGAIGMTYEQGGIGAGLSVVTLDGDTLTLKDRIDHHFTSGMATLETVSLHAEKLVEEFKKYFENSITSPPGLYKTYVIKAQNKSRLKRMISLLKKNGIEFAFGLDKTLSGYSFETQKTESFRVERNDLVVNLQQAKAVLANVLLEPQTSVSDSNTYDITAWALPYAYGLPAYATTESIKGKYPGMEEVKAVFPVVAKPYAWIFPWNSIEDAQVLIALQKENVKVRIAEEAFSLGSRNFAVGSLLVYRTENERGIPDLQAKILGIEKRLKMSFYPASGGFVDKGKDFGSSAYRVLNTPKVAVVSGPESSSQSVGEIWHFFEQELNYPVSLIDAKNMGNLDINKVNVLIVPDGSYGDEVAGKLEDWLKVGGKVILFEDAILNVNEAKPFEIKRKEFPKEELGGTNSSEYAKRKQGDLSEAIPGAIFKVHLDHSHPLAAGLGSYYYALKTDDKIYENLSRGWNVGVLKTGSYVAGVAGKNVVKKLSSGMVFGVQSIGKGAVVYLGSDVLFRSFWENGKQLFLNALFLID</sequence>
<feature type="chain" id="PRO_5010285254" evidence="8">
    <location>
        <begin position="21"/>
        <end position="827"/>
    </location>
</feature>
<keyword evidence="6" id="KW-0482">Metalloprotease</keyword>
<keyword evidence="10" id="KW-0121">Carboxypeptidase</keyword>
<gene>
    <name evidence="10" type="ORF">SAMN05421820_109270</name>
</gene>
<evidence type="ECO:0000256" key="7">
    <source>
        <dbReference type="PROSITE-ProRule" id="PRU01379"/>
    </source>
</evidence>
<dbReference type="PANTHER" id="PTHR11705">
    <property type="entry name" value="PROTEASE FAMILY M14 CARBOXYPEPTIDASE A,B"/>
    <property type="match status" value="1"/>
</dbReference>
<keyword evidence="3" id="KW-0645">Protease</keyword>
<dbReference type="OrthoDB" id="9758209at2"/>
<evidence type="ECO:0000256" key="8">
    <source>
        <dbReference type="SAM" id="SignalP"/>
    </source>
</evidence>
<comment type="similarity">
    <text evidence="2 7">Belongs to the peptidase M14 family.</text>
</comment>
<dbReference type="STRING" id="430522.BFS30_04880"/>
<reference evidence="11" key="1">
    <citation type="submission" date="2016-10" db="EMBL/GenBank/DDBJ databases">
        <authorList>
            <person name="Varghese N."/>
            <person name="Submissions S."/>
        </authorList>
    </citation>
    <scope>NUCLEOTIDE SEQUENCE [LARGE SCALE GENOMIC DNA]</scope>
    <source>
        <strain evidence="11">DSM 19110</strain>
    </source>
</reference>
<dbReference type="Pfam" id="PF00246">
    <property type="entry name" value="Peptidase_M14"/>
    <property type="match status" value="1"/>
</dbReference>
<dbReference type="RefSeq" id="WP_074611493.1">
    <property type="nucleotide sequence ID" value="NZ_FNGY01000009.1"/>
</dbReference>
<dbReference type="InterPro" id="IPR029062">
    <property type="entry name" value="Class_I_gatase-like"/>
</dbReference>
<protein>
    <submittedName>
        <fullName evidence="10">Zinc carboxypeptidase</fullName>
    </submittedName>
</protein>
<dbReference type="AlphaFoldDB" id="A0A1H0EFE4"/>
<organism evidence="10 11">
    <name type="scientific">Pedobacter steynii</name>
    <dbReference type="NCBI Taxonomy" id="430522"/>
    <lineage>
        <taxon>Bacteria</taxon>
        <taxon>Pseudomonadati</taxon>
        <taxon>Bacteroidota</taxon>
        <taxon>Sphingobacteriia</taxon>
        <taxon>Sphingobacteriales</taxon>
        <taxon>Sphingobacteriaceae</taxon>
        <taxon>Pedobacter</taxon>
    </lineage>
</organism>
<dbReference type="CDD" id="cd06238">
    <property type="entry name" value="M14-like"/>
    <property type="match status" value="1"/>
</dbReference>
<dbReference type="GO" id="GO:0005615">
    <property type="term" value="C:extracellular space"/>
    <property type="evidence" value="ECO:0007669"/>
    <property type="project" value="TreeGrafter"/>
</dbReference>
<dbReference type="Proteomes" id="UP000183200">
    <property type="component" value="Unassembled WGS sequence"/>
</dbReference>
<evidence type="ECO:0000313" key="10">
    <source>
        <dbReference type="EMBL" id="SDN81048.1"/>
    </source>
</evidence>
<dbReference type="PROSITE" id="PS52035">
    <property type="entry name" value="PEPTIDASE_M14"/>
    <property type="match status" value="1"/>
</dbReference>
<dbReference type="GO" id="GO:0006508">
    <property type="term" value="P:proteolysis"/>
    <property type="evidence" value="ECO:0007669"/>
    <property type="project" value="UniProtKB-KW"/>
</dbReference>
<dbReference type="InterPro" id="IPR000834">
    <property type="entry name" value="Peptidase_M14"/>
</dbReference>
<accession>A0A1H0EFE4</accession>
<evidence type="ECO:0000259" key="9">
    <source>
        <dbReference type="PROSITE" id="PS52035"/>
    </source>
</evidence>
<evidence type="ECO:0000256" key="1">
    <source>
        <dbReference type="ARBA" id="ARBA00001947"/>
    </source>
</evidence>
<dbReference type="SUPFAM" id="SSF53187">
    <property type="entry name" value="Zn-dependent exopeptidases"/>
    <property type="match status" value="1"/>
</dbReference>
<proteinExistence type="inferred from homology"/>
<evidence type="ECO:0000256" key="5">
    <source>
        <dbReference type="ARBA" id="ARBA00022833"/>
    </source>
</evidence>
<feature type="domain" description="Peptidase M14" evidence="9">
    <location>
        <begin position="36"/>
        <end position="348"/>
    </location>
</feature>
<dbReference type="Gene3D" id="3.40.630.10">
    <property type="entry name" value="Zn peptidases"/>
    <property type="match status" value="1"/>
</dbReference>
<keyword evidence="4" id="KW-0378">Hydrolase</keyword>
<name>A0A1H0EFE4_9SPHI</name>
<evidence type="ECO:0000256" key="4">
    <source>
        <dbReference type="ARBA" id="ARBA00022801"/>
    </source>
</evidence>
<dbReference type="SUPFAM" id="SSF52317">
    <property type="entry name" value="Class I glutamine amidotransferase-like"/>
    <property type="match status" value="1"/>
</dbReference>
<comment type="cofactor">
    <cofactor evidence="1">
        <name>Zn(2+)</name>
        <dbReference type="ChEBI" id="CHEBI:29105"/>
    </cofactor>
</comment>
<keyword evidence="5" id="KW-0862">Zinc</keyword>
<dbReference type="GO" id="GO:0008270">
    <property type="term" value="F:zinc ion binding"/>
    <property type="evidence" value="ECO:0007669"/>
    <property type="project" value="InterPro"/>
</dbReference>
<dbReference type="Gene3D" id="3.40.50.880">
    <property type="match status" value="1"/>
</dbReference>
<dbReference type="SMART" id="SM00631">
    <property type="entry name" value="Zn_pept"/>
    <property type="match status" value="1"/>
</dbReference>
<dbReference type="PANTHER" id="PTHR11705:SF143">
    <property type="entry name" value="SLL0236 PROTEIN"/>
    <property type="match status" value="1"/>
</dbReference>
<dbReference type="EMBL" id="FNGY01000009">
    <property type="protein sequence ID" value="SDN81048.1"/>
    <property type="molecule type" value="Genomic_DNA"/>
</dbReference>
<dbReference type="GO" id="GO:0004181">
    <property type="term" value="F:metallocarboxypeptidase activity"/>
    <property type="evidence" value="ECO:0007669"/>
    <property type="project" value="InterPro"/>
</dbReference>
<evidence type="ECO:0000313" key="11">
    <source>
        <dbReference type="Proteomes" id="UP000183200"/>
    </source>
</evidence>
<keyword evidence="8" id="KW-0732">Signal</keyword>
<feature type="signal peptide" evidence="8">
    <location>
        <begin position="1"/>
        <end position="20"/>
    </location>
</feature>
<keyword evidence="11" id="KW-1185">Reference proteome</keyword>
<evidence type="ECO:0000256" key="2">
    <source>
        <dbReference type="ARBA" id="ARBA00005988"/>
    </source>
</evidence>
<evidence type="ECO:0000256" key="3">
    <source>
        <dbReference type="ARBA" id="ARBA00022670"/>
    </source>
</evidence>